<gene>
    <name evidence="2" type="ORF">FJU30_01190</name>
    <name evidence="3" type="ORF">FJU30_03575</name>
</gene>
<name>A0A5J5G7J6_9GAMM</name>
<proteinExistence type="predicted"/>
<keyword evidence="1" id="KW-1133">Transmembrane helix</keyword>
<keyword evidence="1" id="KW-0472">Membrane</keyword>
<keyword evidence="4" id="KW-1185">Reference proteome</keyword>
<evidence type="ECO:0000313" key="4">
    <source>
        <dbReference type="Proteomes" id="UP000335415"/>
    </source>
</evidence>
<organism evidence="3 4">
    <name type="scientific">Affinibrenneria salicis</name>
    <dbReference type="NCBI Taxonomy" id="2590031"/>
    <lineage>
        <taxon>Bacteria</taxon>
        <taxon>Pseudomonadati</taxon>
        <taxon>Pseudomonadota</taxon>
        <taxon>Gammaproteobacteria</taxon>
        <taxon>Enterobacterales</taxon>
        <taxon>Pectobacteriaceae</taxon>
        <taxon>Affinibrenneria</taxon>
    </lineage>
</organism>
<evidence type="ECO:0000313" key="2">
    <source>
        <dbReference type="EMBL" id="KAA9002640.1"/>
    </source>
</evidence>
<accession>A0A5J5G7J6</accession>
<keyword evidence="1" id="KW-0812">Transmembrane</keyword>
<dbReference type="EMBL" id="VYKJ01000001">
    <property type="protein sequence ID" value="KAA9002640.1"/>
    <property type="molecule type" value="Genomic_DNA"/>
</dbReference>
<dbReference type="EMBL" id="VYKJ01000001">
    <property type="protein sequence ID" value="KAA9003072.1"/>
    <property type="molecule type" value="Genomic_DNA"/>
</dbReference>
<comment type="caution">
    <text evidence="3">The sequence shown here is derived from an EMBL/GenBank/DDBJ whole genome shotgun (WGS) entry which is preliminary data.</text>
</comment>
<feature type="transmembrane region" description="Helical" evidence="1">
    <location>
        <begin position="6"/>
        <end position="23"/>
    </location>
</feature>
<reference evidence="3 4" key="1">
    <citation type="submission" date="2019-09" db="EMBL/GenBank/DDBJ databases">
        <authorList>
            <person name="Li Y."/>
        </authorList>
    </citation>
    <scope>NUCLEOTIDE SEQUENCE [LARGE SCALE GENOMIC DNA]</scope>
    <source>
        <strain evidence="3 4">L3-3HA</strain>
    </source>
</reference>
<sequence length="127" mass="14143">MSISGIINAIVVMSGIALCYYVANRIIKNSQLREVEITQNGLYAKATILSMKQNGIFINNNPVLELKLKIDTDENNHSWLVEKHQETALLIALSAYDVGGIYEARIGKNENDILLVKDESGKPVRIE</sequence>
<protein>
    <submittedName>
        <fullName evidence="3">Uncharacterized protein</fullName>
    </submittedName>
</protein>
<evidence type="ECO:0000256" key="1">
    <source>
        <dbReference type="SAM" id="Phobius"/>
    </source>
</evidence>
<evidence type="ECO:0000313" key="3">
    <source>
        <dbReference type="EMBL" id="KAA9003072.1"/>
    </source>
</evidence>
<dbReference type="AlphaFoldDB" id="A0A5J5G7J6"/>
<dbReference type="RefSeq" id="WP_150433611.1">
    <property type="nucleotide sequence ID" value="NZ_VYKJ01000001.1"/>
</dbReference>
<dbReference type="Proteomes" id="UP000335415">
    <property type="component" value="Unassembled WGS sequence"/>
</dbReference>
<dbReference type="OrthoDB" id="6628371at2"/>